<gene>
    <name evidence="2" type="ORF">PbB2_02760</name>
</gene>
<keyword evidence="3" id="KW-1185">Reference proteome</keyword>
<name>A0A2P2EDD1_9PROT</name>
<sequence length="176" mass="18902">MSVDNGRTFKLPKVIAALVIARNAVRTHYGEVLARQGNKVELAFTLDGNLVGDIGEALAVELFGVQLVETKSTEGIDGKAPDGRTVQVKATGTGRGPAFRCTDKRADHLLFFDLDLEQGNGMVVFNGPEHYARRPLPAAFKGQRSVSRSQISKADLKVAPTERLARVDEIAAAADS</sequence>
<dbReference type="Proteomes" id="UP000245086">
    <property type="component" value="Unassembled WGS sequence"/>
</dbReference>
<accession>A0A2P2EDD1</accession>
<dbReference type="RefSeq" id="WP_238165028.1">
    <property type="nucleotide sequence ID" value="NZ_BFBR01000010.1"/>
</dbReference>
<protein>
    <recommendedName>
        <fullName evidence="1">DUF6998 domain-containing protein</fullName>
    </recommendedName>
</protein>
<evidence type="ECO:0000259" key="1">
    <source>
        <dbReference type="Pfam" id="PF22522"/>
    </source>
</evidence>
<reference evidence="2 3" key="1">
    <citation type="journal article" date="2018" name="Genome Announc.">
        <title>Draft Genome Sequence of "Candidatus Phycosocius bacilliformis," an Alphaproteobacterial Ectosymbiont of the Hydrocarbon-Producing Green Alga Botryococcus braunii.</title>
        <authorList>
            <person name="Tanabe Y."/>
            <person name="Yamaguchi H."/>
            <person name="Watanabe M.M."/>
        </authorList>
    </citation>
    <scope>NUCLEOTIDE SEQUENCE [LARGE SCALE GENOMIC DNA]</scope>
    <source>
        <strain evidence="2 3">BOTRYCO-2</strain>
    </source>
</reference>
<organism evidence="2 3">
    <name type="scientific">Candidatus Phycosocius bacilliformis</name>
    <dbReference type="NCBI Taxonomy" id="1445552"/>
    <lineage>
        <taxon>Bacteria</taxon>
        <taxon>Pseudomonadati</taxon>
        <taxon>Pseudomonadota</taxon>
        <taxon>Alphaproteobacteria</taxon>
        <taxon>Caulobacterales</taxon>
        <taxon>Caulobacterales incertae sedis</taxon>
        <taxon>Candidatus Phycosocius</taxon>
    </lineage>
</organism>
<proteinExistence type="predicted"/>
<comment type="caution">
    <text evidence="2">The sequence shown here is derived from an EMBL/GenBank/DDBJ whole genome shotgun (WGS) entry which is preliminary data.</text>
</comment>
<dbReference type="InterPro" id="IPR054267">
    <property type="entry name" value="DUF6998"/>
</dbReference>
<evidence type="ECO:0000313" key="2">
    <source>
        <dbReference type="EMBL" id="GBF59068.1"/>
    </source>
</evidence>
<dbReference type="EMBL" id="BFBR01000010">
    <property type="protein sequence ID" value="GBF59068.1"/>
    <property type="molecule type" value="Genomic_DNA"/>
</dbReference>
<dbReference type="AlphaFoldDB" id="A0A2P2EDD1"/>
<dbReference type="Pfam" id="PF22522">
    <property type="entry name" value="DUF6998"/>
    <property type="match status" value="1"/>
</dbReference>
<feature type="domain" description="DUF6998" evidence="1">
    <location>
        <begin position="41"/>
        <end position="164"/>
    </location>
</feature>
<evidence type="ECO:0000313" key="3">
    <source>
        <dbReference type="Proteomes" id="UP000245086"/>
    </source>
</evidence>